<feature type="chain" id="PRO_5031194953" evidence="1">
    <location>
        <begin position="24"/>
        <end position="457"/>
    </location>
</feature>
<dbReference type="InterPro" id="IPR029058">
    <property type="entry name" value="AB_hydrolase_fold"/>
</dbReference>
<organism evidence="3">
    <name type="scientific">Pseudoalteromonas prydzensis</name>
    <dbReference type="NCBI Taxonomy" id="182141"/>
    <lineage>
        <taxon>Bacteria</taxon>
        <taxon>Pseudomonadati</taxon>
        <taxon>Pseudomonadota</taxon>
        <taxon>Gammaproteobacteria</taxon>
        <taxon>Alteromonadales</taxon>
        <taxon>Pseudoalteromonadaceae</taxon>
        <taxon>Pseudoalteromonas</taxon>
    </lineage>
</organism>
<keyword evidence="1" id="KW-0732">Signal</keyword>
<proteinExistence type="predicted"/>
<gene>
    <name evidence="3" type="ORF">ENH88_14815</name>
</gene>
<feature type="signal peptide" evidence="1">
    <location>
        <begin position="1"/>
        <end position="23"/>
    </location>
</feature>
<name>A0A7V1D0N7_9GAMM</name>
<dbReference type="SUPFAM" id="SSF53474">
    <property type="entry name" value="alpha/beta-Hydrolases"/>
    <property type="match status" value="1"/>
</dbReference>
<protein>
    <submittedName>
        <fullName evidence="3">Alpha/beta fold hydrolase</fullName>
    </submittedName>
</protein>
<comment type="caution">
    <text evidence="3">The sequence shown here is derived from an EMBL/GenBank/DDBJ whole genome shotgun (WGS) entry which is preliminary data.</text>
</comment>
<sequence>MFMSLNGILLAVVLLTTSSFTISQTDCVTQLTDLDYIMKSKQQGLLRFENSKPTTEFSYQSTQTYSDYLSFAYQHILTANPRALMPCPIQTATYQLLVKQQLRPSMANISDLIAPFELRQNNARKAVLLIHGLTDSPFTFHDLAEIYFEQGYNVRTLLLPGHGTAADALSRVTAKQWQQAVNYAIARTSKDFDQVILGGYSTGATLLVNYLAVQPSNPKITALMLFSPATAPHNKNGWLAKWIDYIPFVNWIDKDADIDFAKYESFPFNAAAAADDAMSNITLHKLMQRPLPNLPIFSVMSDVDTTIDTRASLQLLSTLHDATARPANRLDTLIYYGDKNTITSDFPADYIILNPQCKNTACKKIHGISHIAVVNSPNNPHYGAQGHYRNCGSYLDDDALYAHCKTTKKPNIGERTAENVAAFATLQRLTYNPYFDEQAGYIRQFIQQVEGLQGKQQ</sequence>
<dbReference type="EMBL" id="DRGM01000155">
    <property type="protein sequence ID" value="HEA17680.1"/>
    <property type="molecule type" value="Genomic_DNA"/>
</dbReference>
<dbReference type="InterPro" id="IPR022742">
    <property type="entry name" value="Hydrolase_4"/>
</dbReference>
<dbReference type="Pfam" id="PF12146">
    <property type="entry name" value="Hydrolase_4"/>
    <property type="match status" value="1"/>
</dbReference>
<reference evidence="3" key="1">
    <citation type="journal article" date="2020" name="mSystems">
        <title>Genome- and Community-Level Interaction Insights into Carbon Utilization and Element Cycling Functions of Hydrothermarchaeota in Hydrothermal Sediment.</title>
        <authorList>
            <person name="Zhou Z."/>
            <person name="Liu Y."/>
            <person name="Xu W."/>
            <person name="Pan J."/>
            <person name="Luo Z.H."/>
            <person name="Li M."/>
        </authorList>
    </citation>
    <scope>NUCLEOTIDE SEQUENCE [LARGE SCALE GENOMIC DNA]</scope>
    <source>
        <strain evidence="3">HyVt-346</strain>
    </source>
</reference>
<dbReference type="Proteomes" id="UP000886188">
    <property type="component" value="Unassembled WGS sequence"/>
</dbReference>
<evidence type="ECO:0000256" key="1">
    <source>
        <dbReference type="SAM" id="SignalP"/>
    </source>
</evidence>
<keyword evidence="3" id="KW-0378">Hydrolase</keyword>
<dbReference type="AlphaFoldDB" id="A0A7V1D0N7"/>
<accession>A0A7V1D0N7</accession>
<feature type="domain" description="Serine aminopeptidase S33" evidence="2">
    <location>
        <begin position="122"/>
        <end position="350"/>
    </location>
</feature>
<evidence type="ECO:0000313" key="3">
    <source>
        <dbReference type="EMBL" id="HEA17680.1"/>
    </source>
</evidence>
<dbReference type="Gene3D" id="3.40.50.1820">
    <property type="entry name" value="alpha/beta hydrolase"/>
    <property type="match status" value="1"/>
</dbReference>
<evidence type="ECO:0000259" key="2">
    <source>
        <dbReference type="Pfam" id="PF12146"/>
    </source>
</evidence>
<dbReference type="GO" id="GO:0016787">
    <property type="term" value="F:hydrolase activity"/>
    <property type="evidence" value="ECO:0007669"/>
    <property type="project" value="UniProtKB-KW"/>
</dbReference>